<reference evidence="1" key="1">
    <citation type="journal article" date="2023" name="Mol. Phylogenet. Evol.">
        <title>Genome-scale phylogeny and comparative genomics of the fungal order Sordariales.</title>
        <authorList>
            <person name="Hensen N."/>
            <person name="Bonometti L."/>
            <person name="Westerberg I."/>
            <person name="Brannstrom I.O."/>
            <person name="Guillou S."/>
            <person name="Cros-Aarteil S."/>
            <person name="Calhoun S."/>
            <person name="Haridas S."/>
            <person name="Kuo A."/>
            <person name="Mondo S."/>
            <person name="Pangilinan J."/>
            <person name="Riley R."/>
            <person name="LaButti K."/>
            <person name="Andreopoulos B."/>
            <person name="Lipzen A."/>
            <person name="Chen C."/>
            <person name="Yan M."/>
            <person name="Daum C."/>
            <person name="Ng V."/>
            <person name="Clum A."/>
            <person name="Steindorff A."/>
            <person name="Ohm R.A."/>
            <person name="Martin F."/>
            <person name="Silar P."/>
            <person name="Natvig D.O."/>
            <person name="Lalanne C."/>
            <person name="Gautier V."/>
            <person name="Ament-Velasquez S.L."/>
            <person name="Kruys A."/>
            <person name="Hutchinson M.I."/>
            <person name="Powell A.J."/>
            <person name="Barry K."/>
            <person name="Miller A.N."/>
            <person name="Grigoriev I.V."/>
            <person name="Debuchy R."/>
            <person name="Gladieux P."/>
            <person name="Hiltunen Thoren M."/>
            <person name="Johannesson H."/>
        </authorList>
    </citation>
    <scope>NUCLEOTIDE SEQUENCE</scope>
    <source>
        <strain evidence="1">CBS 757.83</strain>
    </source>
</reference>
<reference evidence="1" key="2">
    <citation type="submission" date="2023-05" db="EMBL/GenBank/DDBJ databases">
        <authorList>
            <consortium name="Lawrence Berkeley National Laboratory"/>
            <person name="Steindorff A."/>
            <person name="Hensen N."/>
            <person name="Bonometti L."/>
            <person name="Westerberg I."/>
            <person name="Brannstrom I.O."/>
            <person name="Guillou S."/>
            <person name="Cros-Aarteil S."/>
            <person name="Calhoun S."/>
            <person name="Haridas S."/>
            <person name="Kuo A."/>
            <person name="Mondo S."/>
            <person name="Pangilinan J."/>
            <person name="Riley R."/>
            <person name="Labutti K."/>
            <person name="Andreopoulos B."/>
            <person name="Lipzen A."/>
            <person name="Chen C."/>
            <person name="Yanf M."/>
            <person name="Daum C."/>
            <person name="Ng V."/>
            <person name="Clum A."/>
            <person name="Ohm R."/>
            <person name="Martin F."/>
            <person name="Silar P."/>
            <person name="Natvig D."/>
            <person name="Lalanne C."/>
            <person name="Gautier V."/>
            <person name="Ament-Velasquez S.L."/>
            <person name="Kruys A."/>
            <person name="Hutchinson M.I."/>
            <person name="Powell A.J."/>
            <person name="Barry K."/>
            <person name="Miller A.N."/>
            <person name="Grigoriev I.V."/>
            <person name="Debuchy R."/>
            <person name="Gladieux P."/>
            <person name="Thoren M.H."/>
            <person name="Johannesson H."/>
        </authorList>
    </citation>
    <scope>NUCLEOTIDE SEQUENCE</scope>
    <source>
        <strain evidence="1">CBS 757.83</strain>
    </source>
</reference>
<dbReference type="EMBL" id="MU863640">
    <property type="protein sequence ID" value="KAK4100526.1"/>
    <property type="molecule type" value="Genomic_DNA"/>
</dbReference>
<proteinExistence type="predicted"/>
<feature type="non-terminal residue" evidence="1">
    <location>
        <position position="1"/>
    </location>
</feature>
<evidence type="ECO:0000313" key="2">
    <source>
        <dbReference type="Proteomes" id="UP001305647"/>
    </source>
</evidence>
<name>A0AAN6T182_9PEZI</name>
<dbReference type="Proteomes" id="UP001305647">
    <property type="component" value="Unassembled WGS sequence"/>
</dbReference>
<feature type="non-terminal residue" evidence="1">
    <location>
        <position position="103"/>
    </location>
</feature>
<protein>
    <recommendedName>
        <fullName evidence="3">Cytochrome P450</fullName>
    </recommendedName>
</protein>
<keyword evidence="2" id="KW-1185">Reference proteome</keyword>
<sequence length="103" mass="11781">IGAIVGGIFVFLLYRCVIHPALFSPLSRIPNAHWSAPFSCLWILWVRFVRIENRTLYSAHRRLGPIIRVGPNELSVNDVDSVRTVYQGGFEKPAWYSVFDNYG</sequence>
<comment type="caution">
    <text evidence="1">The sequence shown here is derived from an EMBL/GenBank/DDBJ whole genome shotgun (WGS) entry which is preliminary data.</text>
</comment>
<evidence type="ECO:0008006" key="3">
    <source>
        <dbReference type="Google" id="ProtNLM"/>
    </source>
</evidence>
<evidence type="ECO:0000313" key="1">
    <source>
        <dbReference type="EMBL" id="KAK4100526.1"/>
    </source>
</evidence>
<organism evidence="1 2">
    <name type="scientific">Parathielavia hyrcaniae</name>
    <dbReference type="NCBI Taxonomy" id="113614"/>
    <lineage>
        <taxon>Eukaryota</taxon>
        <taxon>Fungi</taxon>
        <taxon>Dikarya</taxon>
        <taxon>Ascomycota</taxon>
        <taxon>Pezizomycotina</taxon>
        <taxon>Sordariomycetes</taxon>
        <taxon>Sordariomycetidae</taxon>
        <taxon>Sordariales</taxon>
        <taxon>Chaetomiaceae</taxon>
        <taxon>Parathielavia</taxon>
    </lineage>
</organism>
<gene>
    <name evidence="1" type="ORF">N658DRAFT_390511</name>
</gene>
<dbReference type="AlphaFoldDB" id="A0AAN6T182"/>
<accession>A0AAN6T182</accession>